<dbReference type="InterPro" id="IPR056884">
    <property type="entry name" value="NPHP3-like_N"/>
</dbReference>
<keyword evidence="1" id="KW-0677">Repeat</keyword>
<dbReference type="PROSITE" id="PS50837">
    <property type="entry name" value="NACHT"/>
    <property type="match status" value="1"/>
</dbReference>
<dbReference type="InterPro" id="IPR035994">
    <property type="entry name" value="Nucleoside_phosphorylase_sf"/>
</dbReference>
<reference evidence="3 4" key="1">
    <citation type="journal article" date="2016" name="Genome Announc.">
        <title>Draft Whole-Genome Sequence of Trichoderma gamsii T6085, a Promising Biocontrol Agent of Fusarium Head Blight on Wheat.</title>
        <authorList>
            <person name="Baroncelli R."/>
            <person name="Zapparata A."/>
            <person name="Piaggeschi G."/>
            <person name="Sarrocco S."/>
            <person name="Vannacci G."/>
        </authorList>
    </citation>
    <scope>NUCLEOTIDE SEQUENCE [LARGE SCALE GENOMIC DNA]</scope>
    <source>
        <strain evidence="3 4">T6085</strain>
    </source>
</reference>
<organism evidence="3 4">
    <name type="scientific">Trichoderma gamsii</name>
    <dbReference type="NCBI Taxonomy" id="398673"/>
    <lineage>
        <taxon>Eukaryota</taxon>
        <taxon>Fungi</taxon>
        <taxon>Dikarya</taxon>
        <taxon>Ascomycota</taxon>
        <taxon>Pezizomycotina</taxon>
        <taxon>Sordariomycetes</taxon>
        <taxon>Hypocreomycetidae</taxon>
        <taxon>Hypocreales</taxon>
        <taxon>Hypocreaceae</taxon>
        <taxon>Trichoderma</taxon>
    </lineage>
</organism>
<dbReference type="GO" id="GO:0009116">
    <property type="term" value="P:nucleoside metabolic process"/>
    <property type="evidence" value="ECO:0007669"/>
    <property type="project" value="InterPro"/>
</dbReference>
<dbReference type="SUPFAM" id="SSF82171">
    <property type="entry name" value="DPP6 N-terminal domain-like"/>
    <property type="match status" value="1"/>
</dbReference>
<dbReference type="Pfam" id="PF24883">
    <property type="entry name" value="NPHP3_N"/>
    <property type="match status" value="1"/>
</dbReference>
<dbReference type="RefSeq" id="XP_024405373.1">
    <property type="nucleotide sequence ID" value="XM_024549899.1"/>
</dbReference>
<protein>
    <recommendedName>
        <fullName evidence="2">NACHT domain-containing protein</fullName>
    </recommendedName>
</protein>
<dbReference type="EMBL" id="JPDN02000022">
    <property type="protein sequence ID" value="PON24643.1"/>
    <property type="molecule type" value="Genomic_DNA"/>
</dbReference>
<dbReference type="Gene3D" id="3.40.50.1580">
    <property type="entry name" value="Nucleoside phosphorylase domain"/>
    <property type="match status" value="1"/>
</dbReference>
<dbReference type="SUPFAM" id="SSF53167">
    <property type="entry name" value="Purine and uridine phosphorylases"/>
    <property type="match status" value="1"/>
</dbReference>
<dbReference type="GeneID" id="29981748"/>
<feature type="domain" description="NACHT" evidence="2">
    <location>
        <begin position="425"/>
        <end position="645"/>
    </location>
</feature>
<keyword evidence="4" id="KW-1185">Reference proteome</keyword>
<dbReference type="Gene3D" id="3.40.50.300">
    <property type="entry name" value="P-loop containing nucleotide triphosphate hydrolases"/>
    <property type="match status" value="1"/>
</dbReference>
<evidence type="ECO:0000313" key="3">
    <source>
        <dbReference type="EMBL" id="PON24643.1"/>
    </source>
</evidence>
<dbReference type="InterPro" id="IPR001680">
    <property type="entry name" value="WD40_rpt"/>
</dbReference>
<accession>A0A2P4ZK28</accession>
<dbReference type="PANTHER" id="PTHR10039">
    <property type="entry name" value="AMELOGENIN"/>
    <property type="match status" value="1"/>
</dbReference>
<proteinExistence type="predicted"/>
<name>A0A2P4ZK28_9HYPO</name>
<evidence type="ECO:0000259" key="2">
    <source>
        <dbReference type="PROSITE" id="PS50837"/>
    </source>
</evidence>
<evidence type="ECO:0000313" key="4">
    <source>
        <dbReference type="Proteomes" id="UP000054821"/>
    </source>
</evidence>
<dbReference type="GO" id="GO:0003824">
    <property type="term" value="F:catalytic activity"/>
    <property type="evidence" value="ECO:0007669"/>
    <property type="project" value="InterPro"/>
</dbReference>
<dbReference type="PANTHER" id="PTHR10039:SF14">
    <property type="entry name" value="NACHT DOMAIN-CONTAINING PROTEIN"/>
    <property type="match status" value="1"/>
</dbReference>
<gene>
    <name evidence="3" type="ORF">TGAM01_v206573</name>
</gene>
<sequence length="1437" mass="161313">MVAGKPSKPTSRDGFEIAIVCTRALEYDALCLLFDDFWDTDGDPFGRARGDLNTYTTGCMGNFNVVAVLLCSSGKAPAASAAASLRSSYTCIELLILAGICEGVPDANGEELLLGDVVISETVIEYDLGTQSKNTIERMHGRANKNIRNFTTTIKTERGYELLEGKVSVFLQQIQGRVSEAKYRQRRKAATYRYPGSTNDILFESTHRHRHYNSSQCACADYSPDEGFYAVCDQSTELICEQTGCEHKCVKTRTRLHLKNKLENNGDANSAQIPHIFLGRFGSGDTAFRSGIHRDSLAQKHNIIAFETEGAGVWDELPCIIVKGVSSYGDGHKSQIWAEWQYFAAAAAASVTRALIERYPQTDKSPTTVLKLQENKACLNALFITNPEDDKIRIEETKGGLLRDAYIWVTKSEEFVQWLEDPGIRLLWIKGDPGKGKTMLLCGIIDELKARKTGRKIYYFLCQATDIRLNNAAAILRGLLHMIVLQQPSLITCLRHEFDKSGKSAFEGANSWVVLSRIFEQMLRDDSLKDPIFVIDALDECVSDLAQILKVITQSSASSSRVKWLVSSRNYADIQETLATAENKSIMSLELNAAFVSTAIMKYIQHQLKLLSRKKGYTKSQIDHLEEYLSTNANGTFLWVALVCAQLEWTPRFDHLFKLIEFPVGLDQLYNRMMDRVCDSKISDFGRRVLAIATVTNRPLTTSEFASMINDISHDKGGTEPNDDTWEDVLGYCGSFLTMRNSTVYFVHQSAKDFIVKHAVQRLFPNGTEHVHREILEMCISAMRSVLKKDMYNLVDPAFSVDDLPQRALDEDPLISVRYGCVHWIDHFEKSMPNSKDQPTSFKLINAFLEEKFIYWLEALSLLRNIFDGIAAMQRLEHLVANSGIPELRKRVWDARRFIQTFDNAIADYPLQVYVSALIFSPTKSITRQRFKHEAPEWIHALPNGESEWAPASRTYGGNKEYLSHLAASCGGTWIASAGYSTIAIWETFSGKLIRALPVLHGTAPGEERAQSRYFSIRFCFSPCSRDELASSWFDYPNHKLMIWDIATGKATQQLPIENMVKSISYLASAHNILGCLSKSKNDSDTRIIASIWNTETGQMIERLQLDESSTPVSLSIFSTVNKNIIAQSRGHADQTHVEIFNIDTGSKVHVTTDHINDIKFSPDGSLLAVRISSRTIAFFDTASGEIKWSFESSGGLIDFAFSPDGTLLAASTSDGIQILSMTSSSCLRTIRSRSNYLIFSHDGQKIYSVDYAVINVVEMDQESFIVQDLLEHAPEEVTVHRWKVSLSPNCKLVASMSIRPTGIKLLDIDTNTSTNLLENTSTNLLEHPYGDQDLTNLILKFSPDSEKLVFISSAMVKLWDVSSKPAGNILTQKKTSMFTFRYALDPFPFSPNSARLAIPFRYQNLSVRLPDTLEHEKISKRLPYALRVQFGIFSNH</sequence>
<dbReference type="Pfam" id="PF00400">
    <property type="entry name" value="WD40"/>
    <property type="match status" value="1"/>
</dbReference>
<dbReference type="SUPFAM" id="SSF52540">
    <property type="entry name" value="P-loop containing nucleoside triphosphate hydrolases"/>
    <property type="match status" value="1"/>
</dbReference>
<dbReference type="STRING" id="398673.A0A2P4ZK28"/>
<dbReference type="Gene3D" id="2.130.10.10">
    <property type="entry name" value="YVTN repeat-like/Quinoprotein amine dehydrogenase"/>
    <property type="match status" value="2"/>
</dbReference>
<dbReference type="InterPro" id="IPR015943">
    <property type="entry name" value="WD40/YVTN_repeat-like_dom_sf"/>
</dbReference>
<comment type="caution">
    <text evidence="3">The sequence shown here is derived from an EMBL/GenBank/DDBJ whole genome shotgun (WGS) entry which is preliminary data.</text>
</comment>
<evidence type="ECO:0000256" key="1">
    <source>
        <dbReference type="ARBA" id="ARBA00022737"/>
    </source>
</evidence>
<dbReference type="InterPro" id="IPR007111">
    <property type="entry name" value="NACHT_NTPase"/>
</dbReference>
<dbReference type="InterPro" id="IPR027417">
    <property type="entry name" value="P-loop_NTPase"/>
</dbReference>
<dbReference type="Proteomes" id="UP000054821">
    <property type="component" value="Unassembled WGS sequence"/>
</dbReference>
<dbReference type="SMART" id="SM00320">
    <property type="entry name" value="WD40"/>
    <property type="match status" value="4"/>
</dbReference>